<dbReference type="Pfam" id="PF00534">
    <property type="entry name" value="Glycos_transf_1"/>
    <property type="match status" value="1"/>
</dbReference>
<dbReference type="SUPFAM" id="SSF53756">
    <property type="entry name" value="UDP-Glycosyltransferase/glycogen phosphorylase"/>
    <property type="match status" value="1"/>
</dbReference>
<name>A0ABM7VAX9_9BACT</name>
<dbReference type="PANTHER" id="PTHR45947">
    <property type="entry name" value="SULFOQUINOVOSYL TRANSFERASE SQD2"/>
    <property type="match status" value="1"/>
</dbReference>
<dbReference type="EMBL" id="AP025292">
    <property type="protein sequence ID" value="BDC98058.1"/>
    <property type="molecule type" value="Genomic_DNA"/>
</dbReference>
<dbReference type="InterPro" id="IPR028098">
    <property type="entry name" value="Glyco_trans_4-like_N"/>
</dbReference>
<evidence type="ECO:0000259" key="2">
    <source>
        <dbReference type="Pfam" id="PF13439"/>
    </source>
</evidence>
<evidence type="ECO:0000313" key="3">
    <source>
        <dbReference type="EMBL" id="BDC98058.1"/>
    </source>
</evidence>
<dbReference type="RefSeq" id="WP_338397474.1">
    <property type="nucleotide sequence ID" value="NZ_AP025292.1"/>
</dbReference>
<dbReference type="PANTHER" id="PTHR45947:SF3">
    <property type="entry name" value="SULFOQUINOVOSYL TRANSFERASE SQD2"/>
    <property type="match status" value="1"/>
</dbReference>
<evidence type="ECO:0000313" key="4">
    <source>
        <dbReference type="Proteomes" id="UP001354989"/>
    </source>
</evidence>
<keyword evidence="4" id="KW-1185">Reference proteome</keyword>
<organism evidence="3 4">
    <name type="scientific">Persicobacter psychrovividus</name>
    <dbReference type="NCBI Taxonomy" id="387638"/>
    <lineage>
        <taxon>Bacteria</taxon>
        <taxon>Pseudomonadati</taxon>
        <taxon>Bacteroidota</taxon>
        <taxon>Cytophagia</taxon>
        <taxon>Cytophagales</taxon>
        <taxon>Persicobacteraceae</taxon>
        <taxon>Persicobacter</taxon>
    </lineage>
</organism>
<protein>
    <submittedName>
        <fullName evidence="3">Glycosyl transferase</fullName>
    </submittedName>
</protein>
<proteinExistence type="predicted"/>
<dbReference type="Proteomes" id="UP001354989">
    <property type="component" value="Chromosome"/>
</dbReference>
<dbReference type="Gene3D" id="3.40.50.2000">
    <property type="entry name" value="Glycogen Phosphorylase B"/>
    <property type="match status" value="2"/>
</dbReference>
<feature type="domain" description="Glycosyl transferase family 1" evidence="1">
    <location>
        <begin position="181"/>
        <end position="335"/>
    </location>
</feature>
<evidence type="ECO:0000259" key="1">
    <source>
        <dbReference type="Pfam" id="PF00534"/>
    </source>
</evidence>
<gene>
    <name evidence="3" type="ORF">PEPS_03390</name>
</gene>
<dbReference type="InterPro" id="IPR001296">
    <property type="entry name" value="Glyco_trans_1"/>
</dbReference>
<dbReference type="Pfam" id="PF13439">
    <property type="entry name" value="Glyco_transf_4"/>
    <property type="match status" value="1"/>
</dbReference>
<dbReference type="GO" id="GO:0016740">
    <property type="term" value="F:transferase activity"/>
    <property type="evidence" value="ECO:0007669"/>
    <property type="project" value="UniProtKB-KW"/>
</dbReference>
<dbReference type="CDD" id="cd03801">
    <property type="entry name" value="GT4_PimA-like"/>
    <property type="match status" value="1"/>
</dbReference>
<feature type="domain" description="Glycosyltransferase subfamily 4-like N-terminal" evidence="2">
    <location>
        <begin position="13"/>
        <end position="166"/>
    </location>
</feature>
<reference evidence="3 4" key="1">
    <citation type="submission" date="2021-12" db="EMBL/GenBank/DDBJ databases">
        <title>Genome sequencing of bacteria with rrn-lacking chromosome and rrn-plasmid.</title>
        <authorList>
            <person name="Anda M."/>
            <person name="Iwasaki W."/>
        </authorList>
    </citation>
    <scope>NUCLEOTIDE SEQUENCE [LARGE SCALE GENOMIC DNA]</scope>
    <source>
        <strain evidence="3 4">NBRC 101262</strain>
    </source>
</reference>
<accession>A0ABM7VAX9</accession>
<keyword evidence="3" id="KW-0808">Transferase</keyword>
<dbReference type="InterPro" id="IPR050194">
    <property type="entry name" value="Glycosyltransferase_grp1"/>
</dbReference>
<sequence length="363" mass="40707">MRVLHLNAERGWRGGEQQIAYLIEELQMRNIDVFVACRQGGEFEQYCIKNKISYIGLPFTNSISFSTAKGIKRFCEQEQIDIIHMHSGRTHDLGLLSCLFGNKVKLVLSRRIDAKLKQSHYTLWKYNHEYIKAILTVSNYVRGQVQEVVSDQESVKTIHSGVDLEKYRPDEGLDFYDFFLIPRHKKLIGNTSALVEDKDYDTFLETAKALLDEGHALHFLIIGKGKLRPYLEEKAADLGISEHVTFTGFMPKVYNSIGALSVFFIPSKSEGLGTSVLDAFSAKVPVVTSLAGGLPEMVIDGQTGVTATVGDVPAFKAGIERVLLDQAYRQKIVAGASAHLQRFSKQLTAERTLNVYQDILVEE</sequence>